<evidence type="ECO:0000256" key="2">
    <source>
        <dbReference type="ARBA" id="ARBA00022908"/>
    </source>
</evidence>
<dbReference type="InterPro" id="IPR002104">
    <property type="entry name" value="Integrase_catalytic"/>
</dbReference>
<evidence type="ECO:0000256" key="1">
    <source>
        <dbReference type="ARBA" id="ARBA00008857"/>
    </source>
</evidence>
<reference evidence="8" key="1">
    <citation type="submission" date="2018-06" db="EMBL/GenBank/DDBJ databases">
        <title>Aestuariibacter litoralis strain KCTC 52945T.</title>
        <authorList>
            <person name="Li X."/>
            <person name="Salam N."/>
            <person name="Li J.-L."/>
            <person name="Chen Y.-M."/>
            <person name="Yang Z.-W."/>
            <person name="Zhang L.-Y."/>
            <person name="Han M.-X."/>
            <person name="Xiao M."/>
            <person name="Li W.-J."/>
        </authorList>
    </citation>
    <scope>NUCLEOTIDE SEQUENCE [LARGE SCALE GENOMIC DNA]</scope>
    <source>
        <strain evidence="8">KCTC 52945</strain>
    </source>
</reference>
<dbReference type="InterPro" id="IPR053876">
    <property type="entry name" value="Phage_int_M"/>
</dbReference>
<dbReference type="GO" id="GO:0006310">
    <property type="term" value="P:DNA recombination"/>
    <property type="evidence" value="ECO:0007669"/>
    <property type="project" value="UniProtKB-KW"/>
</dbReference>
<proteinExistence type="inferred from homology"/>
<dbReference type="EMBL" id="QKVK01000001">
    <property type="protein sequence ID" value="PZF78265.1"/>
    <property type="molecule type" value="Genomic_DNA"/>
</dbReference>
<comment type="similarity">
    <text evidence="1">Belongs to the 'phage' integrase family.</text>
</comment>
<keyword evidence="8" id="KW-1185">Reference proteome</keyword>
<dbReference type="InterPro" id="IPR038488">
    <property type="entry name" value="Integrase_DNA-bd_sf"/>
</dbReference>
<feature type="region of interest" description="Disordered" evidence="5">
    <location>
        <begin position="413"/>
        <end position="444"/>
    </location>
</feature>
<dbReference type="GO" id="GO:0003677">
    <property type="term" value="F:DNA binding"/>
    <property type="evidence" value="ECO:0007669"/>
    <property type="project" value="UniProtKB-KW"/>
</dbReference>
<accession>A0A2W2ASF7</accession>
<name>A0A2W2ASF7_9HYPH</name>
<dbReference type="Gene3D" id="3.30.160.390">
    <property type="entry name" value="Integrase, DNA-binding domain"/>
    <property type="match status" value="1"/>
</dbReference>
<evidence type="ECO:0000256" key="4">
    <source>
        <dbReference type="ARBA" id="ARBA00023172"/>
    </source>
</evidence>
<keyword evidence="4" id="KW-0233">DNA recombination</keyword>
<keyword evidence="2" id="KW-0229">DNA integration</keyword>
<dbReference type="CDD" id="cd00801">
    <property type="entry name" value="INT_P4_C"/>
    <property type="match status" value="1"/>
</dbReference>
<dbReference type="SUPFAM" id="SSF56349">
    <property type="entry name" value="DNA breaking-rejoining enzymes"/>
    <property type="match status" value="1"/>
</dbReference>
<dbReference type="PROSITE" id="PS51898">
    <property type="entry name" value="TYR_RECOMBINASE"/>
    <property type="match status" value="1"/>
</dbReference>
<evidence type="ECO:0000256" key="3">
    <source>
        <dbReference type="ARBA" id="ARBA00023125"/>
    </source>
</evidence>
<dbReference type="Gene3D" id="1.10.150.130">
    <property type="match status" value="1"/>
</dbReference>
<dbReference type="InterPro" id="IPR010998">
    <property type="entry name" value="Integrase_recombinase_N"/>
</dbReference>
<protein>
    <submittedName>
        <fullName evidence="7">Site-specific integrase</fullName>
    </submittedName>
</protein>
<evidence type="ECO:0000256" key="5">
    <source>
        <dbReference type="SAM" id="MobiDB-lite"/>
    </source>
</evidence>
<comment type="caution">
    <text evidence="7">The sequence shown here is derived from an EMBL/GenBank/DDBJ whole genome shotgun (WGS) entry which is preliminary data.</text>
</comment>
<dbReference type="InterPro" id="IPR011010">
    <property type="entry name" value="DNA_brk_join_enz"/>
</dbReference>
<dbReference type="InterPro" id="IPR050808">
    <property type="entry name" value="Phage_Integrase"/>
</dbReference>
<dbReference type="Pfam" id="PF22022">
    <property type="entry name" value="Phage_int_M"/>
    <property type="match status" value="1"/>
</dbReference>
<dbReference type="AlphaFoldDB" id="A0A2W2ASF7"/>
<dbReference type="Pfam" id="PF00589">
    <property type="entry name" value="Phage_integrase"/>
    <property type="match status" value="1"/>
</dbReference>
<gene>
    <name evidence="7" type="ORF">DK847_00095</name>
</gene>
<feature type="domain" description="Tyr recombinase" evidence="6">
    <location>
        <begin position="225"/>
        <end position="400"/>
    </location>
</feature>
<keyword evidence="3" id="KW-0238">DNA-binding</keyword>
<evidence type="ECO:0000259" key="6">
    <source>
        <dbReference type="PROSITE" id="PS51898"/>
    </source>
</evidence>
<dbReference type="PANTHER" id="PTHR30629">
    <property type="entry name" value="PROPHAGE INTEGRASE"/>
    <property type="match status" value="1"/>
</dbReference>
<dbReference type="InterPro" id="IPR013762">
    <property type="entry name" value="Integrase-like_cat_sf"/>
</dbReference>
<evidence type="ECO:0000313" key="7">
    <source>
        <dbReference type="EMBL" id="PZF78265.1"/>
    </source>
</evidence>
<dbReference type="Pfam" id="PF13356">
    <property type="entry name" value="Arm-DNA-bind_3"/>
    <property type="match status" value="1"/>
</dbReference>
<sequence>MRYLVFHLRRYLCGPQVAWGTSHMPTLKLTKPLIDDLRPQATDQVYWDQSLRGFGLKVTPAGRKVFIVMYRTTDDRRLRKYTLGPYGVMTLISARTAAQKVLLARLDGQDPAAEKQARRRRPVGLEIGAVIQQYKLEYLQPREIGLETVRILNRIVLPLWKGRQISSISRTDVRDCIEAIVQRGALAMAGRALTVIRAFFNWCIGRGIVETSPCRGLIPPSSGRSRDRVLSDDELAAVLRTGMTLPDPYGPIVMFLALTGQRRSEVAGMRWEELDLDKNLWTIPARRTKTRRGHVVHLTPKMKALLPDRDEEQPLVFASAQGKTFQYFSAMKKRHDAASGVKGWVLHDLRRTVATGMAALGVAPHVADKILNHQSGAISGIVAVYQRHEFMNERKAAIELWSNHVAAILGEENGSQAAPGPTGEPLGDKVEKGLSPLRQDPRIG</sequence>
<dbReference type="Proteomes" id="UP000248795">
    <property type="component" value="Unassembled WGS sequence"/>
</dbReference>
<dbReference type="GO" id="GO:0015074">
    <property type="term" value="P:DNA integration"/>
    <property type="evidence" value="ECO:0007669"/>
    <property type="project" value="UniProtKB-KW"/>
</dbReference>
<dbReference type="PANTHER" id="PTHR30629:SF2">
    <property type="entry name" value="PROPHAGE INTEGRASE INTS-RELATED"/>
    <property type="match status" value="1"/>
</dbReference>
<dbReference type="InterPro" id="IPR025166">
    <property type="entry name" value="Integrase_DNA_bind_dom"/>
</dbReference>
<organism evidence="7 8">
    <name type="scientific">Aestuariivirga litoralis</name>
    <dbReference type="NCBI Taxonomy" id="2650924"/>
    <lineage>
        <taxon>Bacteria</taxon>
        <taxon>Pseudomonadati</taxon>
        <taxon>Pseudomonadota</taxon>
        <taxon>Alphaproteobacteria</taxon>
        <taxon>Hyphomicrobiales</taxon>
        <taxon>Aestuariivirgaceae</taxon>
        <taxon>Aestuariivirga</taxon>
    </lineage>
</organism>
<evidence type="ECO:0000313" key="8">
    <source>
        <dbReference type="Proteomes" id="UP000248795"/>
    </source>
</evidence>
<dbReference type="Gene3D" id="1.10.443.10">
    <property type="entry name" value="Intergrase catalytic core"/>
    <property type="match status" value="1"/>
</dbReference>